<evidence type="ECO:0000256" key="2">
    <source>
        <dbReference type="ARBA" id="ARBA00006275"/>
    </source>
</evidence>
<dbReference type="Proteomes" id="UP000824156">
    <property type="component" value="Unassembled WGS sequence"/>
</dbReference>
<dbReference type="AlphaFoldDB" id="A0A9D2AXW9"/>
<accession>A0A9D2AXW9</accession>
<evidence type="ECO:0000256" key="3">
    <source>
        <dbReference type="ARBA" id="ARBA00022729"/>
    </source>
</evidence>
<dbReference type="InterPro" id="IPR033985">
    <property type="entry name" value="SusD-like_N"/>
</dbReference>
<protein>
    <submittedName>
        <fullName evidence="8">RagB/SusD family nutrient uptake outer membrane protein</fullName>
    </submittedName>
</protein>
<proteinExistence type="inferred from homology"/>
<evidence type="ECO:0000256" key="4">
    <source>
        <dbReference type="ARBA" id="ARBA00023136"/>
    </source>
</evidence>
<name>A0A9D2AXW9_9SPHI</name>
<feature type="domain" description="RagB/SusD" evidence="6">
    <location>
        <begin position="333"/>
        <end position="483"/>
    </location>
</feature>
<dbReference type="PROSITE" id="PS51257">
    <property type="entry name" value="PROKAR_LIPOPROTEIN"/>
    <property type="match status" value="1"/>
</dbReference>
<comment type="caution">
    <text evidence="8">The sequence shown here is derived from an EMBL/GenBank/DDBJ whole genome shotgun (WGS) entry which is preliminary data.</text>
</comment>
<dbReference type="EMBL" id="DXEZ01000125">
    <property type="protein sequence ID" value="HIX54262.1"/>
    <property type="molecule type" value="Genomic_DNA"/>
</dbReference>
<evidence type="ECO:0000259" key="7">
    <source>
        <dbReference type="Pfam" id="PF14322"/>
    </source>
</evidence>
<evidence type="ECO:0000313" key="9">
    <source>
        <dbReference type="Proteomes" id="UP000824156"/>
    </source>
</evidence>
<sequence>MKIWYKLIIISILFTSVSCQKWLELKPENQQVTDDYWANKEEVEAVLGAAYVGLQKGIQDMLIFGDARGNTLSLGGLVSTDLIRLKGFSILPSNSLVKWSNFYQIINNANMVIKYAPEVVEKDPSFNQAVMQSYLAEAYFLRALSYFYIVRTFGEAPLILEPYMDDQVAYEIEKSSKEQIFLQIEQDLNQALPNSKETWPLVWETKGRATKWAVHATLADVYLWMGEYDKAIISCNAILESGQVGLLQGMVNTTNNWFTIFSEGNTNEGIFEIQFDNTKDQTNSLMDMFGTNFNWIISNHVLSLFAEDSEDIRAQGASYGDDLKIWKYLGAEAGTNVPRSFSDQNWVVYRMAEVYLMKAEALIMKGESFYPEAIELITDIRSRASISRPLDPGSSELDLLDALLKERAKEFLAEGKSWFDLLRIAQRDNYKYKEYFINQILAGSSGASAPVIRAQLMNENSHYLPIHIDELRYNKLLVQNPYYEHLN</sequence>
<organism evidence="8 9">
    <name type="scientific">Candidatus Sphingobacterium stercoripullorum</name>
    <dbReference type="NCBI Taxonomy" id="2838759"/>
    <lineage>
        <taxon>Bacteria</taxon>
        <taxon>Pseudomonadati</taxon>
        <taxon>Bacteroidota</taxon>
        <taxon>Sphingobacteriia</taxon>
        <taxon>Sphingobacteriales</taxon>
        <taxon>Sphingobacteriaceae</taxon>
        <taxon>Sphingobacterium</taxon>
    </lineage>
</organism>
<dbReference type="CDD" id="cd08977">
    <property type="entry name" value="SusD"/>
    <property type="match status" value="1"/>
</dbReference>
<dbReference type="GO" id="GO:0009279">
    <property type="term" value="C:cell outer membrane"/>
    <property type="evidence" value="ECO:0007669"/>
    <property type="project" value="UniProtKB-SubCell"/>
</dbReference>
<evidence type="ECO:0000256" key="5">
    <source>
        <dbReference type="ARBA" id="ARBA00023237"/>
    </source>
</evidence>
<keyword evidence="5" id="KW-0998">Cell outer membrane</keyword>
<dbReference type="Gene3D" id="1.25.40.390">
    <property type="match status" value="1"/>
</dbReference>
<evidence type="ECO:0000259" key="6">
    <source>
        <dbReference type="Pfam" id="PF07980"/>
    </source>
</evidence>
<gene>
    <name evidence="8" type="ORF">H9853_04495</name>
</gene>
<comment type="similarity">
    <text evidence="2">Belongs to the SusD family.</text>
</comment>
<dbReference type="SUPFAM" id="SSF48452">
    <property type="entry name" value="TPR-like"/>
    <property type="match status" value="1"/>
</dbReference>
<keyword evidence="4" id="KW-0472">Membrane</keyword>
<dbReference type="InterPro" id="IPR012944">
    <property type="entry name" value="SusD_RagB_dom"/>
</dbReference>
<dbReference type="InterPro" id="IPR011990">
    <property type="entry name" value="TPR-like_helical_dom_sf"/>
</dbReference>
<feature type="domain" description="SusD-like N-terminal" evidence="7">
    <location>
        <begin position="22"/>
        <end position="223"/>
    </location>
</feature>
<reference evidence="8" key="1">
    <citation type="journal article" date="2021" name="PeerJ">
        <title>Extensive microbial diversity within the chicken gut microbiome revealed by metagenomics and culture.</title>
        <authorList>
            <person name="Gilroy R."/>
            <person name="Ravi A."/>
            <person name="Getino M."/>
            <person name="Pursley I."/>
            <person name="Horton D.L."/>
            <person name="Alikhan N.F."/>
            <person name="Baker D."/>
            <person name="Gharbi K."/>
            <person name="Hall N."/>
            <person name="Watson M."/>
            <person name="Adriaenssens E.M."/>
            <person name="Foster-Nyarko E."/>
            <person name="Jarju S."/>
            <person name="Secka A."/>
            <person name="Antonio M."/>
            <person name="Oren A."/>
            <person name="Chaudhuri R.R."/>
            <person name="La Ragione R."/>
            <person name="Hildebrand F."/>
            <person name="Pallen M.J."/>
        </authorList>
    </citation>
    <scope>NUCLEOTIDE SEQUENCE</scope>
    <source>
        <strain evidence="8">1719</strain>
    </source>
</reference>
<keyword evidence="3" id="KW-0732">Signal</keyword>
<dbReference type="Pfam" id="PF07980">
    <property type="entry name" value="SusD_RagB"/>
    <property type="match status" value="1"/>
</dbReference>
<evidence type="ECO:0000256" key="1">
    <source>
        <dbReference type="ARBA" id="ARBA00004442"/>
    </source>
</evidence>
<reference evidence="8" key="2">
    <citation type="submission" date="2021-04" db="EMBL/GenBank/DDBJ databases">
        <authorList>
            <person name="Gilroy R."/>
        </authorList>
    </citation>
    <scope>NUCLEOTIDE SEQUENCE</scope>
    <source>
        <strain evidence="8">1719</strain>
    </source>
</reference>
<evidence type="ECO:0000313" key="8">
    <source>
        <dbReference type="EMBL" id="HIX54262.1"/>
    </source>
</evidence>
<comment type="subcellular location">
    <subcellularLocation>
        <location evidence="1">Cell outer membrane</location>
    </subcellularLocation>
</comment>
<dbReference type="Pfam" id="PF14322">
    <property type="entry name" value="SusD-like_3"/>
    <property type="match status" value="1"/>
</dbReference>